<dbReference type="SMART" id="SM00052">
    <property type="entry name" value="EAL"/>
    <property type="match status" value="1"/>
</dbReference>
<protein>
    <recommendedName>
        <fullName evidence="5">EAL domain-containing protein</fullName>
    </recommendedName>
</protein>
<keyword evidence="1" id="KW-1133">Transmembrane helix</keyword>
<dbReference type="Pfam" id="PF00990">
    <property type="entry name" value="GGDEF"/>
    <property type="match status" value="1"/>
</dbReference>
<dbReference type="InterPro" id="IPR001633">
    <property type="entry name" value="EAL_dom"/>
</dbReference>
<dbReference type="Pfam" id="PF00563">
    <property type="entry name" value="EAL"/>
    <property type="match status" value="1"/>
</dbReference>
<dbReference type="Gene3D" id="3.30.70.270">
    <property type="match status" value="1"/>
</dbReference>
<dbReference type="InterPro" id="IPR029787">
    <property type="entry name" value="Nucleotide_cyclase"/>
</dbReference>
<dbReference type="SUPFAM" id="SSF55073">
    <property type="entry name" value="Nucleotide cyclase"/>
    <property type="match status" value="1"/>
</dbReference>
<feature type="transmembrane region" description="Helical" evidence="1">
    <location>
        <begin position="20"/>
        <end position="44"/>
    </location>
</feature>
<dbReference type="Gene3D" id="6.10.340.10">
    <property type="match status" value="1"/>
</dbReference>
<dbReference type="SUPFAM" id="SSF141868">
    <property type="entry name" value="EAL domain-like"/>
    <property type="match status" value="1"/>
</dbReference>
<keyword evidence="1" id="KW-0812">Transmembrane</keyword>
<keyword evidence="1" id="KW-0472">Membrane</keyword>
<dbReference type="CDD" id="cd01949">
    <property type="entry name" value="GGDEF"/>
    <property type="match status" value="1"/>
</dbReference>
<evidence type="ECO:0000259" key="2">
    <source>
        <dbReference type="PROSITE" id="PS50883"/>
    </source>
</evidence>
<name>A0A644XVZ8_9ZZZZ</name>
<feature type="transmembrane region" description="Helical" evidence="1">
    <location>
        <begin position="377"/>
        <end position="396"/>
    </location>
</feature>
<dbReference type="PANTHER" id="PTHR33121">
    <property type="entry name" value="CYCLIC DI-GMP PHOSPHODIESTERASE PDEF"/>
    <property type="match status" value="1"/>
</dbReference>
<dbReference type="Gene3D" id="3.20.20.450">
    <property type="entry name" value="EAL domain"/>
    <property type="match status" value="1"/>
</dbReference>
<dbReference type="CDD" id="cd01948">
    <property type="entry name" value="EAL"/>
    <property type="match status" value="1"/>
</dbReference>
<accession>A0A644XVZ8</accession>
<feature type="domain" description="GGDEF" evidence="3">
    <location>
        <begin position="595"/>
        <end position="730"/>
    </location>
</feature>
<dbReference type="AlphaFoldDB" id="A0A644XVZ8"/>
<reference evidence="4" key="1">
    <citation type="submission" date="2019-08" db="EMBL/GenBank/DDBJ databases">
        <authorList>
            <person name="Kucharzyk K."/>
            <person name="Murdoch R.W."/>
            <person name="Higgins S."/>
            <person name="Loffler F."/>
        </authorList>
    </citation>
    <scope>NUCLEOTIDE SEQUENCE</scope>
</reference>
<evidence type="ECO:0000256" key="1">
    <source>
        <dbReference type="SAM" id="Phobius"/>
    </source>
</evidence>
<dbReference type="SMART" id="SM00267">
    <property type="entry name" value="GGDEF"/>
    <property type="match status" value="1"/>
</dbReference>
<dbReference type="NCBIfam" id="TIGR00254">
    <property type="entry name" value="GGDEF"/>
    <property type="match status" value="1"/>
</dbReference>
<sequence length="1005" mass="111773">MKLNKTAGPGAARSVSRFLILPMLGLLALEIALLMGGVFISGVFPQLRKNSDQMLIQQVENRRDYLETAMVSSWSNLSSLRENINATASDMVEDGSLDPDALGSSGSGPGGDELLTRIVPELTSTLYAKRLSGIFVILNTRELSDDFNWEDASFSGICIRDMDPSSPQSMRNADLLLVRAPVAVVRSHLSTSSDWKPQYTFRSGSGRDFFQQPFQIARNAKGSLSAQYCGYWSEQPYRLDGSDTACISYSQPLKLRNGTVYGVLGVELQTDYLSRQLPAEELYKNAGSYILATCRDGVYKPVLASGVFSDRMPETLTVEKRSDGSVSFVSEGQKYCAAMKPLRLYSNNAPFSGTEWVLIGAAEEEDLYYFSNYMRTLLIVIALVTILFGVLGSAFISRSLADPIKNLAARVAEARKSHTGIPDLPATGIREIDQFSRAIVSLSRSVMESSTQMLRIIDMASVELGGFEYRGGESMFVTANFFPMLGIKDVDAAGITQEQFGRLLEQLDANLISKSAKKDSRLYKIKDGDNVRYIRVSIRRDGGCLVGLAENATAATLERLRIEHERDYDLLTGIYNRRAFCRMADDLFMSPEQLGTAALLMIDLDNLKGINDRFGHDSGDQYIRCAGQCFLHAAPTGTLVARQSGDEFFLLFYGYSNQSEIRSRIDRLLDAVRQESIILPDGLPQHLSISGGVAWYPRDSRDIGELMKYADFAMYQVKHARKNGVAEFDLEQYHQASESSECRQEFQRILGEERLTYHFQPIADAHTGKIMAYEALMRVDATTLKGPEQILNIARREGRLGDIERLTWFKSAEIFQDLLNRGCAVPDALLFVNSIASQALTPRRAAEFHRRFSDLQPRIVTEILEAEDMDNACIRAKREAPGFSGMFALDDYGSGYNSEKNLLELAPAFTKIDISIIRSIDASRDRQEIVSSLVSYAHQRDMRVVAEGVETPRELETVIDLGVDLIQGYFLGRPAAIPPMEITPEAMELILGKRSAGEYGFPPEI</sequence>
<dbReference type="PROSITE" id="PS50887">
    <property type="entry name" value="GGDEF"/>
    <property type="match status" value="1"/>
</dbReference>
<evidence type="ECO:0000259" key="3">
    <source>
        <dbReference type="PROSITE" id="PS50887"/>
    </source>
</evidence>
<dbReference type="GO" id="GO:0071111">
    <property type="term" value="F:cyclic-guanylate-specific phosphodiesterase activity"/>
    <property type="evidence" value="ECO:0007669"/>
    <property type="project" value="InterPro"/>
</dbReference>
<evidence type="ECO:0000313" key="4">
    <source>
        <dbReference type="EMBL" id="MPM20412.1"/>
    </source>
</evidence>
<dbReference type="PANTHER" id="PTHR33121:SF76">
    <property type="entry name" value="SIGNALING PROTEIN"/>
    <property type="match status" value="1"/>
</dbReference>
<dbReference type="EMBL" id="VSSQ01003375">
    <property type="protein sequence ID" value="MPM20412.1"/>
    <property type="molecule type" value="Genomic_DNA"/>
</dbReference>
<dbReference type="InterPro" id="IPR043128">
    <property type="entry name" value="Rev_trsase/Diguanyl_cyclase"/>
</dbReference>
<gene>
    <name evidence="4" type="ORF">SDC9_66842</name>
</gene>
<proteinExistence type="predicted"/>
<dbReference type="PROSITE" id="PS50883">
    <property type="entry name" value="EAL"/>
    <property type="match status" value="1"/>
</dbReference>
<evidence type="ECO:0008006" key="5">
    <source>
        <dbReference type="Google" id="ProtNLM"/>
    </source>
</evidence>
<comment type="caution">
    <text evidence="4">The sequence shown here is derived from an EMBL/GenBank/DDBJ whole genome shotgun (WGS) entry which is preliminary data.</text>
</comment>
<organism evidence="4">
    <name type="scientific">bioreactor metagenome</name>
    <dbReference type="NCBI Taxonomy" id="1076179"/>
    <lineage>
        <taxon>unclassified sequences</taxon>
        <taxon>metagenomes</taxon>
        <taxon>ecological metagenomes</taxon>
    </lineage>
</organism>
<dbReference type="InterPro" id="IPR035919">
    <property type="entry name" value="EAL_sf"/>
</dbReference>
<dbReference type="InterPro" id="IPR000160">
    <property type="entry name" value="GGDEF_dom"/>
</dbReference>
<feature type="domain" description="EAL" evidence="2">
    <location>
        <begin position="739"/>
        <end position="988"/>
    </location>
</feature>
<dbReference type="InterPro" id="IPR050706">
    <property type="entry name" value="Cyclic-di-GMP_PDE-like"/>
</dbReference>